<protein>
    <recommendedName>
        <fullName evidence="1">RelA/SpoT domain-containing protein</fullName>
    </recommendedName>
</protein>
<dbReference type="InterPro" id="IPR043519">
    <property type="entry name" value="NT_sf"/>
</dbReference>
<dbReference type="Proteomes" id="UP001143810">
    <property type="component" value="Unassembled WGS sequence"/>
</dbReference>
<dbReference type="AlphaFoldDB" id="A0A9X2NV59"/>
<feature type="domain" description="RelA/SpoT" evidence="1">
    <location>
        <begin position="42"/>
        <end position="162"/>
    </location>
</feature>
<reference evidence="2" key="2">
    <citation type="submission" date="2022-04" db="EMBL/GenBank/DDBJ databases">
        <authorList>
            <person name="Fokt H."/>
            <person name="Baines J."/>
        </authorList>
    </citation>
    <scope>NUCLEOTIDE SEQUENCE</scope>
    <source>
        <strain evidence="2">KH569_7</strain>
    </source>
</reference>
<sequence length="350" mass="40598">MIVPKLIQDYYSQQEPYVKILKRKVEETLLPYCSSLGYAFLGRIKTVQSLSEKIETGRFSSWSEIDDLYAATIVVPNKGKEKGVIEHIGTLFDIIKSKRRETTENDPDVFRFDHTRMYCQMKDMSISHQVKSIVFEIQVKTVFEYAWGVSTHDLFYKADIIDWRLSRLAAQLKASVEQLDMIVADSSNAYLHVVPSPSKKTDLRRLTLELITDFFNNPEVPEEICPKDKSRLSDNICSLIKKVDIDKIKHLFSFANVKANILKRANFPRSISAFQFFIGVAIENGIQLNENKALLITFELETIFPASKRISHRFMPPKVEFEKKVFGSYKKQLTPLQRLKKSQRKRKTRK</sequence>
<dbReference type="RefSeq" id="WP_257939715.1">
    <property type="nucleotide sequence ID" value="NZ_JAMZEE010000003.1"/>
</dbReference>
<name>A0A9X2NV59_9BACE</name>
<comment type="caution">
    <text evidence="2">The sequence shown here is derived from an EMBL/GenBank/DDBJ whole genome shotgun (WGS) entry which is preliminary data.</text>
</comment>
<dbReference type="EMBL" id="JAMZEE010000003">
    <property type="protein sequence ID" value="MCR6506886.1"/>
    <property type="molecule type" value="Genomic_DNA"/>
</dbReference>
<evidence type="ECO:0000313" key="3">
    <source>
        <dbReference type="Proteomes" id="UP001143810"/>
    </source>
</evidence>
<dbReference type="SUPFAM" id="SSF81301">
    <property type="entry name" value="Nucleotidyltransferase"/>
    <property type="match status" value="1"/>
</dbReference>
<proteinExistence type="predicted"/>
<organism evidence="2 3">
    <name type="scientific">Bacteroides muris</name>
    <name type="common">ex Fokt et al. 2023</name>
    <dbReference type="NCBI Taxonomy" id="2937417"/>
    <lineage>
        <taxon>Bacteria</taxon>
        <taxon>Pseudomonadati</taxon>
        <taxon>Bacteroidota</taxon>
        <taxon>Bacteroidia</taxon>
        <taxon>Bacteroidales</taxon>
        <taxon>Bacteroidaceae</taxon>
        <taxon>Bacteroides</taxon>
    </lineage>
</organism>
<evidence type="ECO:0000259" key="1">
    <source>
        <dbReference type="SMART" id="SM00954"/>
    </source>
</evidence>
<evidence type="ECO:0000313" key="2">
    <source>
        <dbReference type="EMBL" id="MCR6506886.1"/>
    </source>
</evidence>
<dbReference type="InterPro" id="IPR007685">
    <property type="entry name" value="RelA_SpoT"/>
</dbReference>
<dbReference type="SMART" id="SM00954">
    <property type="entry name" value="RelA_SpoT"/>
    <property type="match status" value="1"/>
</dbReference>
<gene>
    <name evidence="2" type="ORF">M1B78_01525</name>
</gene>
<dbReference type="Pfam" id="PF04607">
    <property type="entry name" value="RelA_SpoT"/>
    <property type="match status" value="1"/>
</dbReference>
<dbReference type="Gene3D" id="3.30.460.10">
    <property type="entry name" value="Beta Polymerase, domain 2"/>
    <property type="match status" value="1"/>
</dbReference>
<accession>A0A9X2NV59</accession>
<dbReference type="GO" id="GO:0015969">
    <property type="term" value="P:guanosine tetraphosphate metabolic process"/>
    <property type="evidence" value="ECO:0007669"/>
    <property type="project" value="InterPro"/>
</dbReference>
<reference evidence="2" key="1">
    <citation type="journal article" date="2022" name="Arch. Microbiol.">
        <title>Bacteroides muris sp. nov. isolated from the cecum of wild-derived house mice.</title>
        <authorList>
            <person name="Fokt H."/>
            <person name="Unni R."/>
            <person name="Repnik U."/>
            <person name="Schmitz R.A."/>
            <person name="Bramkamp M."/>
            <person name="Baines J.F."/>
            <person name="Unterweger D."/>
        </authorList>
    </citation>
    <scope>NUCLEOTIDE SEQUENCE</scope>
    <source>
        <strain evidence="2">KH569_7</strain>
    </source>
</reference>